<evidence type="ECO:0000256" key="3">
    <source>
        <dbReference type="PROSITE-ProRule" id="PRU10038"/>
    </source>
</evidence>
<reference evidence="5 6" key="1">
    <citation type="submission" date="2020-04" db="EMBL/GenBank/DDBJ databases">
        <title>MicrobeNet Type strains.</title>
        <authorList>
            <person name="Nicholson A.C."/>
        </authorList>
    </citation>
    <scope>NUCLEOTIDE SEQUENCE [LARGE SCALE GENOMIC DNA]</scope>
    <source>
        <strain evidence="5 6">DSM 45078</strain>
    </source>
</reference>
<dbReference type="AlphaFoldDB" id="A0A846X9V1"/>
<dbReference type="GO" id="GO:0016787">
    <property type="term" value="F:hydrolase activity"/>
    <property type="evidence" value="ECO:0007669"/>
    <property type="project" value="UniProtKB-KW"/>
</dbReference>
<comment type="caution">
    <text evidence="5">The sequence shown here is derived from an EMBL/GenBank/DDBJ whole genome shotgun (WGS) entry which is preliminary data.</text>
</comment>
<accession>A0A846X9V1</accession>
<dbReference type="SUPFAM" id="SSF53474">
    <property type="entry name" value="alpha/beta-Hydrolases"/>
    <property type="match status" value="1"/>
</dbReference>
<evidence type="ECO:0000313" key="6">
    <source>
        <dbReference type="Proteomes" id="UP000565715"/>
    </source>
</evidence>
<evidence type="ECO:0000259" key="4">
    <source>
        <dbReference type="Pfam" id="PF07859"/>
    </source>
</evidence>
<dbReference type="InterPro" id="IPR033140">
    <property type="entry name" value="Lipase_GDXG_put_SER_AS"/>
</dbReference>
<dbReference type="Pfam" id="PF07859">
    <property type="entry name" value="Abhydrolase_3"/>
    <property type="match status" value="1"/>
</dbReference>
<dbReference type="EMBL" id="JAAXOO010000002">
    <property type="protein sequence ID" value="NKY33031.1"/>
    <property type="molecule type" value="Genomic_DNA"/>
</dbReference>
<dbReference type="RefSeq" id="WP_068048375.1">
    <property type="nucleotide sequence ID" value="NZ_JAAXOO010000002.1"/>
</dbReference>
<sequence length="312" mass="33657">MGTLNDQVIELLESLSRNPPAQPWDVPISSYRSAGEKLITLAGEPNRGCEVRNFHIRLPGRTVGARGYRPKGAIGRVPGVIYFHGGGFVRGSLDSHDRLCRELSVQAGLSVIAVEYRLAPENTYPSAHDDAMDSFLWVSEHSDELNIDSDALAVAGDSAGAMLAAATAVDVRARARGATVKAQGLLCPVLDATMTGTSAERYSAAPILSRPVLEWCIDQYFPNVLTRRSPAVSPLMRETLTASPPALIFSSEIDPASDDARRYSAELEASGVGAEFHEYAGMPHSFFLLAGVLDEGERCIADFAEKLSRLLR</sequence>
<dbReference type="Proteomes" id="UP000565715">
    <property type="component" value="Unassembled WGS sequence"/>
</dbReference>
<keyword evidence="6" id="KW-1185">Reference proteome</keyword>
<organism evidence="5 6">
    <name type="scientific">Nocardia speluncae</name>
    <dbReference type="NCBI Taxonomy" id="419477"/>
    <lineage>
        <taxon>Bacteria</taxon>
        <taxon>Bacillati</taxon>
        <taxon>Actinomycetota</taxon>
        <taxon>Actinomycetes</taxon>
        <taxon>Mycobacteriales</taxon>
        <taxon>Nocardiaceae</taxon>
        <taxon>Nocardia</taxon>
    </lineage>
</organism>
<dbReference type="Gene3D" id="3.40.50.1820">
    <property type="entry name" value="alpha/beta hydrolase"/>
    <property type="match status" value="1"/>
</dbReference>
<comment type="similarity">
    <text evidence="1">Belongs to the 'GDXG' lipolytic enzyme family.</text>
</comment>
<evidence type="ECO:0000313" key="5">
    <source>
        <dbReference type="EMBL" id="NKY33031.1"/>
    </source>
</evidence>
<proteinExistence type="inferred from homology"/>
<dbReference type="PANTHER" id="PTHR48081">
    <property type="entry name" value="AB HYDROLASE SUPERFAMILY PROTEIN C4A8.06C"/>
    <property type="match status" value="1"/>
</dbReference>
<protein>
    <submittedName>
        <fullName evidence="5">Alpha/beta hydrolase</fullName>
    </submittedName>
</protein>
<keyword evidence="2 5" id="KW-0378">Hydrolase</keyword>
<evidence type="ECO:0000256" key="2">
    <source>
        <dbReference type="ARBA" id="ARBA00022801"/>
    </source>
</evidence>
<dbReference type="InterPro" id="IPR050300">
    <property type="entry name" value="GDXG_lipolytic_enzyme"/>
</dbReference>
<feature type="domain" description="Alpha/beta hydrolase fold-3" evidence="4">
    <location>
        <begin position="80"/>
        <end position="287"/>
    </location>
</feature>
<feature type="active site" evidence="3">
    <location>
        <position position="158"/>
    </location>
</feature>
<evidence type="ECO:0000256" key="1">
    <source>
        <dbReference type="ARBA" id="ARBA00010515"/>
    </source>
</evidence>
<dbReference type="InterPro" id="IPR029058">
    <property type="entry name" value="AB_hydrolase_fold"/>
</dbReference>
<dbReference type="PROSITE" id="PS01174">
    <property type="entry name" value="LIPASE_GDXG_SER"/>
    <property type="match status" value="1"/>
</dbReference>
<dbReference type="PROSITE" id="PS01173">
    <property type="entry name" value="LIPASE_GDXG_HIS"/>
    <property type="match status" value="1"/>
</dbReference>
<dbReference type="InterPro" id="IPR013094">
    <property type="entry name" value="AB_hydrolase_3"/>
</dbReference>
<gene>
    <name evidence="5" type="ORF">HGA13_08090</name>
</gene>
<name>A0A846X9V1_9NOCA</name>
<dbReference type="PANTHER" id="PTHR48081:SF8">
    <property type="entry name" value="ALPHA_BETA HYDROLASE FOLD-3 DOMAIN-CONTAINING PROTEIN-RELATED"/>
    <property type="match status" value="1"/>
</dbReference>
<dbReference type="InterPro" id="IPR002168">
    <property type="entry name" value="Lipase_GDXG_HIS_AS"/>
</dbReference>